<reference evidence="1 2" key="1">
    <citation type="submission" date="2021-02" db="EMBL/GenBank/DDBJ databases">
        <authorList>
            <person name="Lee D.-H."/>
        </authorList>
    </citation>
    <scope>NUCLEOTIDE SEQUENCE [LARGE SCALE GENOMIC DNA]</scope>
    <source>
        <strain evidence="1 2">UL073</strain>
    </source>
</reference>
<protein>
    <submittedName>
        <fullName evidence="1">Uncharacterized protein</fullName>
    </submittedName>
</protein>
<organism evidence="1 2">
    <name type="scientific">Zestomonas insulae</name>
    <dbReference type="NCBI Taxonomy" id="2809017"/>
    <lineage>
        <taxon>Bacteria</taxon>
        <taxon>Pseudomonadati</taxon>
        <taxon>Pseudomonadota</taxon>
        <taxon>Gammaproteobacteria</taxon>
        <taxon>Pseudomonadales</taxon>
        <taxon>Pseudomonadaceae</taxon>
        <taxon>Zestomonas</taxon>
    </lineage>
</organism>
<accession>A0ABS2IHS3</accession>
<evidence type="ECO:0000313" key="2">
    <source>
        <dbReference type="Proteomes" id="UP000717995"/>
    </source>
</evidence>
<dbReference type="Proteomes" id="UP000717995">
    <property type="component" value="Unassembled WGS sequence"/>
</dbReference>
<dbReference type="EMBL" id="JAFEUP010000005">
    <property type="protein sequence ID" value="MBM7062295.1"/>
    <property type="molecule type" value="Genomic_DNA"/>
</dbReference>
<sequence>MNAAPHAAAQRWCVLRLDDNGNQFLVRDGLSRQVAEALARDFSARGHKQSYWVQAQRPGAD</sequence>
<comment type="caution">
    <text evidence="1">The sequence shown here is derived from an EMBL/GenBank/DDBJ whole genome shotgun (WGS) entry which is preliminary data.</text>
</comment>
<proteinExistence type="predicted"/>
<evidence type="ECO:0000313" key="1">
    <source>
        <dbReference type="EMBL" id="MBM7062295.1"/>
    </source>
</evidence>
<name>A0ABS2IHS3_9GAMM</name>
<gene>
    <name evidence="1" type="ORF">JQX08_16410</name>
</gene>
<keyword evidence="2" id="KW-1185">Reference proteome</keyword>
<dbReference type="RefSeq" id="WP_205349488.1">
    <property type="nucleotide sequence ID" value="NZ_JAFEUP010000005.1"/>
</dbReference>